<organism evidence="1 2">
    <name type="scientific">Allacma fusca</name>
    <dbReference type="NCBI Taxonomy" id="39272"/>
    <lineage>
        <taxon>Eukaryota</taxon>
        <taxon>Metazoa</taxon>
        <taxon>Ecdysozoa</taxon>
        <taxon>Arthropoda</taxon>
        <taxon>Hexapoda</taxon>
        <taxon>Collembola</taxon>
        <taxon>Symphypleona</taxon>
        <taxon>Sminthuridae</taxon>
        <taxon>Allacma</taxon>
    </lineage>
</organism>
<dbReference type="AlphaFoldDB" id="A0A8J2KPR9"/>
<dbReference type="EMBL" id="CAJVCH010473932">
    <property type="protein sequence ID" value="CAG7820267.1"/>
    <property type="molecule type" value="Genomic_DNA"/>
</dbReference>
<proteinExistence type="predicted"/>
<evidence type="ECO:0000313" key="1">
    <source>
        <dbReference type="EMBL" id="CAG7820267.1"/>
    </source>
</evidence>
<keyword evidence="2" id="KW-1185">Reference proteome</keyword>
<protein>
    <submittedName>
        <fullName evidence="1">Uncharacterized protein</fullName>
    </submittedName>
</protein>
<evidence type="ECO:0000313" key="2">
    <source>
        <dbReference type="Proteomes" id="UP000708208"/>
    </source>
</evidence>
<accession>A0A8J2KPR9</accession>
<dbReference type="Proteomes" id="UP000708208">
    <property type="component" value="Unassembled WGS sequence"/>
</dbReference>
<reference evidence="1" key="1">
    <citation type="submission" date="2021-06" db="EMBL/GenBank/DDBJ databases">
        <authorList>
            <person name="Hodson N. C."/>
            <person name="Mongue J. A."/>
            <person name="Jaron S. K."/>
        </authorList>
    </citation>
    <scope>NUCLEOTIDE SEQUENCE</scope>
</reference>
<gene>
    <name evidence="1" type="ORF">AFUS01_LOCUS30668</name>
</gene>
<sequence length="22" mass="2458">MKLPAPLILKDLRNKYFPVSGG</sequence>
<feature type="non-terminal residue" evidence="1">
    <location>
        <position position="22"/>
    </location>
</feature>
<comment type="caution">
    <text evidence="1">The sequence shown here is derived from an EMBL/GenBank/DDBJ whole genome shotgun (WGS) entry which is preliminary data.</text>
</comment>
<name>A0A8J2KPR9_9HEXA</name>